<organism evidence="2 3">
    <name type="scientific">Ensifer adhaerens</name>
    <name type="common">Sinorhizobium morelense</name>
    <dbReference type="NCBI Taxonomy" id="106592"/>
    <lineage>
        <taxon>Bacteria</taxon>
        <taxon>Pseudomonadati</taxon>
        <taxon>Pseudomonadota</taxon>
        <taxon>Alphaproteobacteria</taxon>
        <taxon>Hyphomicrobiales</taxon>
        <taxon>Rhizobiaceae</taxon>
        <taxon>Sinorhizobium/Ensifer group</taxon>
        <taxon>Ensifer</taxon>
    </lineage>
</organism>
<dbReference type="EMBL" id="CP098808">
    <property type="protein sequence ID" value="USJ26563.1"/>
    <property type="molecule type" value="Genomic_DNA"/>
</dbReference>
<evidence type="ECO:0000313" key="2">
    <source>
        <dbReference type="EMBL" id="USJ26563.1"/>
    </source>
</evidence>
<keyword evidence="2" id="KW-0614">Plasmid</keyword>
<geneLocation type="plasmid" evidence="2 3">
    <name>pA</name>
</geneLocation>
<dbReference type="AlphaFoldDB" id="A0A9Q8YCS0"/>
<dbReference type="Pfam" id="PF11604">
    <property type="entry name" value="CusF_Ec"/>
    <property type="match status" value="1"/>
</dbReference>
<feature type="signal peptide" evidence="1">
    <location>
        <begin position="1"/>
        <end position="26"/>
    </location>
</feature>
<keyword evidence="1" id="KW-0732">Signal</keyword>
<feature type="chain" id="PRO_5040461239" evidence="1">
    <location>
        <begin position="27"/>
        <end position="96"/>
    </location>
</feature>
<accession>A0A9Q8YCS0</accession>
<gene>
    <name evidence="2" type="ORF">NE863_21685</name>
</gene>
<name>A0A9Q8YCS0_ENSAD</name>
<dbReference type="InterPro" id="IPR021647">
    <property type="entry name" value="CusF_Ec"/>
</dbReference>
<dbReference type="Proteomes" id="UP001055460">
    <property type="component" value="Plasmid pA"/>
</dbReference>
<sequence length="96" mass="10304">MKTVGKLLAALALAVSTATFSLPAQAAEFTKGVVKKIDTKAKKVTIEHEDLKNLDMPAMTMVFRADDAVLAKLKEGASIEFVADRVNGKLTVTEIK</sequence>
<reference evidence="2" key="1">
    <citation type="submission" date="2022-06" db="EMBL/GenBank/DDBJ databases">
        <title>Physiological and biochemical characterization and genomic elucidation of a strain of the genus Ensifer adhaerens M8 that combines arsenic oxidation and chromium reduction.</title>
        <authorList>
            <person name="Li X."/>
            <person name="Yu c."/>
        </authorList>
    </citation>
    <scope>NUCLEOTIDE SEQUENCE</scope>
    <source>
        <strain evidence="2">M8</strain>
        <plasmid evidence="2">pA</plasmid>
    </source>
</reference>
<evidence type="ECO:0000313" key="3">
    <source>
        <dbReference type="Proteomes" id="UP001055460"/>
    </source>
</evidence>
<protein>
    <submittedName>
        <fullName evidence="2">Copper-binding protein</fullName>
    </submittedName>
</protein>
<dbReference type="RefSeq" id="WP_252160846.1">
    <property type="nucleotide sequence ID" value="NZ_CP098808.1"/>
</dbReference>
<dbReference type="InterPro" id="IPR042230">
    <property type="entry name" value="CusF_sf"/>
</dbReference>
<evidence type="ECO:0000256" key="1">
    <source>
        <dbReference type="SAM" id="SignalP"/>
    </source>
</evidence>
<dbReference type="Gene3D" id="2.40.50.320">
    <property type="entry name" value="Copper binding periplasmic protein CusF"/>
    <property type="match status" value="1"/>
</dbReference>
<proteinExistence type="predicted"/>